<reference evidence="1 2" key="1">
    <citation type="submission" date="2017-11" db="EMBL/GenBank/DDBJ databases">
        <authorList>
            <person name="Lechat P."/>
        </authorList>
    </citation>
    <scope>NUCLEOTIDE SEQUENCE [LARGE SCALE GENOMIC DNA]</scope>
    <source>
        <strain evidence="1">L495</strain>
    </source>
</reference>
<evidence type="ECO:0000313" key="2">
    <source>
        <dbReference type="Proteomes" id="UP000234460"/>
    </source>
</evidence>
<protein>
    <submittedName>
        <fullName evidence="1">Uncharacterized protein</fullName>
    </submittedName>
</protein>
<evidence type="ECO:0000313" key="1">
    <source>
        <dbReference type="EMBL" id="SOR63562.1"/>
    </source>
</evidence>
<sequence length="299" mass="32960">MPGHAQAYLDRIKDKGMKIITKLLLLAICLQTANNCKQSDNSNEELLTLLLTAQVAQNCSTPEYKGENIPLKFTPYTSRINQYVGSLGYLSNFEFGRRIELDMKESLPVQYTIRFYSANSPCDVPQDYSNFLNSFNLFSPRINKKTVYATPLSGNLMALASSYGSSNTIPTDITLSIESSSVCRNPTTADATLKTLSFDYKTPSSLTAIKIDSYIPNQQIVFTSNITNIGSGGLQIFVVTGTDACYPTTYKTISFNQNVQSQNQVTWSSSTASGPLVILAQYFSETITTAPNDIKIQVQ</sequence>
<comment type="caution">
    <text evidence="1">The sequence shown here is derived from an EMBL/GenBank/DDBJ whole genome shotgun (WGS) entry which is preliminary data.</text>
</comment>
<organism evidence="1 2">
    <name type="scientific">Leptospira interrogans serovar Manilae</name>
    <dbReference type="NCBI Taxonomy" id="214675"/>
    <lineage>
        <taxon>Bacteria</taxon>
        <taxon>Pseudomonadati</taxon>
        <taxon>Spirochaetota</taxon>
        <taxon>Spirochaetia</taxon>
        <taxon>Leptospirales</taxon>
        <taxon>Leptospiraceae</taxon>
        <taxon>Leptospira</taxon>
    </lineage>
</organism>
<accession>A0AAQ1P4D8</accession>
<dbReference type="Proteomes" id="UP000234460">
    <property type="component" value="Chromosome LMANV2"/>
</dbReference>
<proteinExistence type="predicted"/>
<dbReference type="AlphaFoldDB" id="A0AAQ1P4D8"/>
<name>A0AAQ1P4D8_LEPIR</name>
<gene>
    <name evidence="1" type="ORF">LMANV2_730009</name>
</gene>
<dbReference type="EMBL" id="OEJX01000071">
    <property type="protein sequence ID" value="SOR63562.1"/>
    <property type="molecule type" value="Genomic_DNA"/>
</dbReference>